<protein>
    <recommendedName>
        <fullName evidence="3">HAT C-terminal dimerisation domain-containing protein</fullName>
    </recommendedName>
</protein>
<evidence type="ECO:0000313" key="2">
    <source>
        <dbReference type="Proteomes" id="UP001172457"/>
    </source>
</evidence>
<comment type="caution">
    <text evidence="1">The sequence shown here is derived from an EMBL/GenBank/DDBJ whole genome shotgun (WGS) entry which is preliminary data.</text>
</comment>
<accession>A0AA38SP51</accession>
<keyword evidence="2" id="KW-1185">Reference proteome</keyword>
<dbReference type="PANTHER" id="PTHR11697">
    <property type="entry name" value="GENERAL TRANSCRIPTION FACTOR 2-RELATED ZINC FINGER PROTEIN"/>
    <property type="match status" value="1"/>
</dbReference>
<name>A0AA38SP51_9ASTR</name>
<evidence type="ECO:0008006" key="3">
    <source>
        <dbReference type="Google" id="ProtNLM"/>
    </source>
</evidence>
<dbReference type="AlphaFoldDB" id="A0AA38SP51"/>
<dbReference type="Proteomes" id="UP001172457">
    <property type="component" value="Chromosome 6"/>
</dbReference>
<reference evidence="1" key="1">
    <citation type="submission" date="2023-03" db="EMBL/GenBank/DDBJ databases">
        <title>Chromosome-scale reference genome and RAD-based genetic map of yellow starthistle (Centaurea solstitialis) reveal putative structural variation and QTLs associated with invader traits.</title>
        <authorList>
            <person name="Reatini B."/>
            <person name="Cang F.A."/>
            <person name="Jiang Q."/>
            <person name="Mckibben M.T.W."/>
            <person name="Barker M.S."/>
            <person name="Rieseberg L.H."/>
            <person name="Dlugosch K.M."/>
        </authorList>
    </citation>
    <scope>NUCLEOTIDE SEQUENCE</scope>
    <source>
        <strain evidence="1">CAN-66</strain>
        <tissue evidence="1">Leaf</tissue>
    </source>
</reference>
<dbReference type="InterPro" id="IPR055298">
    <property type="entry name" value="AtLOH3-like"/>
</dbReference>
<proteinExistence type="predicted"/>
<organism evidence="1 2">
    <name type="scientific">Centaurea solstitialis</name>
    <name type="common">yellow star-thistle</name>
    <dbReference type="NCBI Taxonomy" id="347529"/>
    <lineage>
        <taxon>Eukaryota</taxon>
        <taxon>Viridiplantae</taxon>
        <taxon>Streptophyta</taxon>
        <taxon>Embryophyta</taxon>
        <taxon>Tracheophyta</taxon>
        <taxon>Spermatophyta</taxon>
        <taxon>Magnoliopsida</taxon>
        <taxon>eudicotyledons</taxon>
        <taxon>Gunneridae</taxon>
        <taxon>Pentapetalae</taxon>
        <taxon>asterids</taxon>
        <taxon>campanulids</taxon>
        <taxon>Asterales</taxon>
        <taxon>Asteraceae</taxon>
        <taxon>Carduoideae</taxon>
        <taxon>Cardueae</taxon>
        <taxon>Centaureinae</taxon>
        <taxon>Centaurea</taxon>
    </lineage>
</organism>
<evidence type="ECO:0000313" key="1">
    <source>
        <dbReference type="EMBL" id="KAJ9545409.1"/>
    </source>
</evidence>
<sequence>MDDMFLLPGRSRRKAPRMSNLHHYRVELFYAVINFQLMELENRFSETTTEMLLCMSCLNPSNSFLAFDKNKLVRLAQFYPKDYSEMEIMILDDELETYILDMRTSSDFSNLHGTGDLTQKMVETKRDKVFPLVYLLIKLALTLPVATTTVERAFFCYAYCKKRAAQ</sequence>
<gene>
    <name evidence="1" type="ORF">OSB04_025116</name>
</gene>
<dbReference type="EMBL" id="JARYMX010000006">
    <property type="protein sequence ID" value="KAJ9545409.1"/>
    <property type="molecule type" value="Genomic_DNA"/>
</dbReference>
<dbReference type="PANTHER" id="PTHR11697:SF230">
    <property type="entry name" value="ZINC FINGER, MYM DOMAIN CONTAINING 1"/>
    <property type="match status" value="1"/>
</dbReference>